<proteinExistence type="predicted"/>
<organism evidence="2 5">
    <name type="scientific">Cuniculiplasma divulgatum</name>
    <dbReference type="NCBI Taxonomy" id="1673428"/>
    <lineage>
        <taxon>Archaea</taxon>
        <taxon>Methanobacteriati</taxon>
        <taxon>Thermoplasmatota</taxon>
        <taxon>Thermoplasmata</taxon>
        <taxon>Thermoplasmatales</taxon>
        <taxon>Cuniculiplasmataceae</taxon>
        <taxon>Cuniculiplasma</taxon>
    </lineage>
</organism>
<dbReference type="KEGG" id="cdiv:CPM_0580"/>
<evidence type="ECO:0000256" key="1">
    <source>
        <dbReference type="SAM" id="MobiDB-lite"/>
    </source>
</evidence>
<dbReference type="EMBL" id="LT671858">
    <property type="protein sequence ID" value="SIM48254.1"/>
    <property type="molecule type" value="Genomic_DNA"/>
</dbReference>
<dbReference type="EMBL" id="LT719092">
    <property type="protein sequence ID" value="SJK84455.1"/>
    <property type="molecule type" value="Genomic_DNA"/>
</dbReference>
<dbReference type="Proteomes" id="UP000187822">
    <property type="component" value="Chromosome I"/>
</dbReference>
<gene>
    <name evidence="3" type="ORF">CPM_0580</name>
    <name evidence="2" type="ORF">CSP5_0587</name>
</gene>
<accession>A0A1N5TJ02</accession>
<feature type="region of interest" description="Disordered" evidence="1">
    <location>
        <begin position="26"/>
        <end position="45"/>
    </location>
</feature>
<evidence type="ECO:0000313" key="4">
    <source>
        <dbReference type="Proteomes" id="UP000187822"/>
    </source>
</evidence>
<dbReference type="AlphaFoldDB" id="A0A1N5TJ02"/>
<evidence type="ECO:0000313" key="2">
    <source>
        <dbReference type="EMBL" id="SIM48254.1"/>
    </source>
</evidence>
<protein>
    <submittedName>
        <fullName evidence="2">Uncharacterized protein</fullName>
    </submittedName>
</protein>
<sequence length="45" mass="5220">MDKKKILHDLDELEAADTEEMDRLVFGEERKKKGSGKNSRSISRK</sequence>
<evidence type="ECO:0000313" key="3">
    <source>
        <dbReference type="EMBL" id="SJK84455.1"/>
    </source>
</evidence>
<evidence type="ECO:0000313" key="5">
    <source>
        <dbReference type="Proteomes" id="UP000195607"/>
    </source>
</evidence>
<reference evidence="4" key="3">
    <citation type="submission" date="2016-06" db="EMBL/GenBank/DDBJ databases">
        <authorList>
            <person name="Toshchakov V.S."/>
        </authorList>
    </citation>
    <scope>NUCLEOTIDE SEQUENCE [LARGE SCALE GENOMIC DNA]</scope>
    <source>
        <strain>PM4 (JCM 30641</strain>
        <strain evidence="4">\VKM B-2940)</strain>
    </source>
</reference>
<reference evidence="2 5" key="1">
    <citation type="submission" date="2016-04" db="EMBL/GenBank/DDBJ databases">
        <authorList>
            <person name="Evans L.H."/>
            <person name="Alamgir A."/>
            <person name="Owens N."/>
            <person name="Weber N.D."/>
            <person name="Virtaneva K."/>
            <person name="Barbian K."/>
            <person name="Babar A."/>
            <person name="Rosenke K."/>
        </authorList>
    </citation>
    <scope>NUCLEOTIDE SEQUENCE [LARGE SCALE GENOMIC DNA]</scope>
    <source>
        <strain evidence="2">S5</strain>
        <strain evidence="5">S5(T) (JCM 30642 \VKM B-2941)</strain>
    </source>
</reference>
<reference evidence="3" key="2">
    <citation type="submission" date="2016-06" db="EMBL/GenBank/DDBJ databases">
        <authorList>
            <person name="Olsen C.W."/>
            <person name="Carey S."/>
            <person name="Hinshaw L."/>
            <person name="Karasin A.I."/>
        </authorList>
    </citation>
    <scope>NUCLEOTIDE SEQUENCE [LARGE SCALE GENOMIC DNA]</scope>
    <source>
        <strain evidence="3">PM4</strain>
    </source>
</reference>
<name>A0A1N5TJ02_9ARCH</name>
<keyword evidence="4" id="KW-1185">Reference proteome</keyword>
<dbReference type="Proteomes" id="UP000195607">
    <property type="component" value="Chromosome I"/>
</dbReference>
<feature type="compositionally biased region" description="Low complexity" evidence="1">
    <location>
        <begin position="36"/>
        <end position="45"/>
    </location>
</feature>